<proteinExistence type="predicted"/>
<keyword evidence="2" id="KW-1185">Reference proteome</keyword>
<name>A0ACB9IAU6_9ASTR</name>
<evidence type="ECO:0000313" key="2">
    <source>
        <dbReference type="Proteomes" id="UP001056120"/>
    </source>
</evidence>
<sequence>MKVVRLPPLKTGAAPKFSQITQLVIGKHQSQMSPKDRTIGVWKNVPQFVSSSEYELQSKYKLAKSNSDYSRLRQIAKVNETWDDQDYRH</sequence>
<organism evidence="1 2">
    <name type="scientific">Smallanthus sonchifolius</name>
    <dbReference type="NCBI Taxonomy" id="185202"/>
    <lineage>
        <taxon>Eukaryota</taxon>
        <taxon>Viridiplantae</taxon>
        <taxon>Streptophyta</taxon>
        <taxon>Embryophyta</taxon>
        <taxon>Tracheophyta</taxon>
        <taxon>Spermatophyta</taxon>
        <taxon>Magnoliopsida</taxon>
        <taxon>eudicotyledons</taxon>
        <taxon>Gunneridae</taxon>
        <taxon>Pentapetalae</taxon>
        <taxon>asterids</taxon>
        <taxon>campanulids</taxon>
        <taxon>Asterales</taxon>
        <taxon>Asteraceae</taxon>
        <taxon>Asteroideae</taxon>
        <taxon>Heliantheae alliance</taxon>
        <taxon>Millerieae</taxon>
        <taxon>Smallanthus</taxon>
    </lineage>
</organism>
<reference evidence="2" key="1">
    <citation type="journal article" date="2022" name="Mol. Ecol. Resour.">
        <title>The genomes of chicory, endive, great burdock and yacon provide insights into Asteraceae palaeo-polyploidization history and plant inulin production.</title>
        <authorList>
            <person name="Fan W."/>
            <person name="Wang S."/>
            <person name="Wang H."/>
            <person name="Wang A."/>
            <person name="Jiang F."/>
            <person name="Liu H."/>
            <person name="Zhao H."/>
            <person name="Xu D."/>
            <person name="Zhang Y."/>
        </authorList>
    </citation>
    <scope>NUCLEOTIDE SEQUENCE [LARGE SCALE GENOMIC DNA]</scope>
    <source>
        <strain evidence="2">cv. Yunnan</strain>
    </source>
</reference>
<comment type="caution">
    <text evidence="1">The sequence shown here is derived from an EMBL/GenBank/DDBJ whole genome shotgun (WGS) entry which is preliminary data.</text>
</comment>
<gene>
    <name evidence="1" type="ORF">L1987_26059</name>
</gene>
<accession>A0ACB9IAU6</accession>
<dbReference type="EMBL" id="CM042026">
    <property type="protein sequence ID" value="KAI3804485.1"/>
    <property type="molecule type" value="Genomic_DNA"/>
</dbReference>
<reference evidence="1 2" key="2">
    <citation type="journal article" date="2022" name="Mol. Ecol. Resour.">
        <title>The genomes of chicory, endive, great burdock and yacon provide insights into Asteraceae paleo-polyploidization history and plant inulin production.</title>
        <authorList>
            <person name="Fan W."/>
            <person name="Wang S."/>
            <person name="Wang H."/>
            <person name="Wang A."/>
            <person name="Jiang F."/>
            <person name="Liu H."/>
            <person name="Zhao H."/>
            <person name="Xu D."/>
            <person name="Zhang Y."/>
        </authorList>
    </citation>
    <scope>NUCLEOTIDE SEQUENCE [LARGE SCALE GENOMIC DNA]</scope>
    <source>
        <strain evidence="2">cv. Yunnan</strain>
        <tissue evidence="1">Leaves</tissue>
    </source>
</reference>
<protein>
    <submittedName>
        <fullName evidence="1">Uncharacterized protein</fullName>
    </submittedName>
</protein>
<evidence type="ECO:0000313" key="1">
    <source>
        <dbReference type="EMBL" id="KAI3804485.1"/>
    </source>
</evidence>
<dbReference type="Proteomes" id="UP001056120">
    <property type="component" value="Linkage Group LG09"/>
</dbReference>